<feature type="binding site" evidence="5">
    <location>
        <position position="436"/>
    </location>
    <ligand>
        <name>L-glutamate</name>
        <dbReference type="ChEBI" id="CHEBI:29985"/>
    </ligand>
</feature>
<keyword evidence="6 7" id="KW-0012">Acyltransferase</keyword>
<keyword evidence="8" id="KW-1185">Reference proteome</keyword>
<dbReference type="GO" id="GO:0006750">
    <property type="term" value="P:glutathione biosynthetic process"/>
    <property type="evidence" value="ECO:0007669"/>
    <property type="project" value="UniProtKB-KW"/>
</dbReference>
<dbReference type="Gene3D" id="3.60.20.40">
    <property type="match status" value="1"/>
</dbReference>
<keyword evidence="6" id="KW-0865">Zymogen</keyword>
<reference evidence="7" key="1">
    <citation type="submission" date="2020-09" db="EMBL/GenBank/DDBJ databases">
        <title>Bosea spartocytisi sp. nov. a root nodule endophyte of Spartocytisus supranubius in the high mountain ecosystem fo the Teide National Park (Canary Islands, Spain).</title>
        <authorList>
            <person name="Pulido-Suarez L."/>
            <person name="Peix A."/>
            <person name="Igual J.M."/>
            <person name="Socas-Perez N."/>
            <person name="Velazquez E."/>
            <person name="Flores-Felix J.D."/>
            <person name="Leon-Barrios M."/>
        </authorList>
    </citation>
    <scope>NUCLEOTIDE SEQUENCE</scope>
    <source>
        <strain evidence="7">SSUT16</strain>
    </source>
</reference>
<dbReference type="PANTHER" id="PTHR43881:SF1">
    <property type="entry name" value="GAMMA-GLUTAMYLTRANSPEPTIDASE (AFU_ORTHOLOGUE AFUA_4G13580)"/>
    <property type="match status" value="1"/>
</dbReference>
<evidence type="ECO:0000313" key="7">
    <source>
        <dbReference type="EMBL" id="MBD3847679.1"/>
    </source>
</evidence>
<comment type="catalytic activity">
    <reaction evidence="2 6">
        <text>glutathione + H2O = L-cysteinylglycine + L-glutamate</text>
        <dbReference type="Rhea" id="RHEA:28807"/>
        <dbReference type="ChEBI" id="CHEBI:15377"/>
        <dbReference type="ChEBI" id="CHEBI:29985"/>
        <dbReference type="ChEBI" id="CHEBI:57925"/>
        <dbReference type="ChEBI" id="CHEBI:61694"/>
        <dbReference type="EC" id="3.4.19.13"/>
    </reaction>
</comment>
<dbReference type="InterPro" id="IPR043138">
    <property type="entry name" value="GGT_lsub"/>
</dbReference>
<evidence type="ECO:0000256" key="4">
    <source>
        <dbReference type="PIRSR" id="PIRSR600101-1"/>
    </source>
</evidence>
<evidence type="ECO:0000256" key="1">
    <source>
        <dbReference type="ARBA" id="ARBA00001049"/>
    </source>
</evidence>
<proteinExistence type="inferred from homology"/>
<dbReference type="Proteomes" id="UP000619295">
    <property type="component" value="Unassembled WGS sequence"/>
</dbReference>
<dbReference type="EC" id="2.3.2.2" evidence="6"/>
<comment type="catalytic activity">
    <reaction evidence="1 6">
        <text>an S-substituted glutathione + H2O = an S-substituted L-cysteinylglycine + L-glutamate</text>
        <dbReference type="Rhea" id="RHEA:59468"/>
        <dbReference type="ChEBI" id="CHEBI:15377"/>
        <dbReference type="ChEBI" id="CHEBI:29985"/>
        <dbReference type="ChEBI" id="CHEBI:90779"/>
        <dbReference type="ChEBI" id="CHEBI:143103"/>
        <dbReference type="EC" id="3.4.19.13"/>
    </reaction>
</comment>
<dbReference type="Gene3D" id="1.10.246.130">
    <property type="match status" value="1"/>
</dbReference>
<gene>
    <name evidence="7" type="primary">ggt</name>
    <name evidence="7" type="ORF">IED13_18420</name>
</gene>
<comment type="caution">
    <text evidence="7">The sequence shown here is derived from an EMBL/GenBank/DDBJ whole genome shotgun (WGS) entry which is preliminary data.</text>
</comment>
<comment type="pathway">
    <text evidence="6">Sulfur metabolism; glutathione metabolism.</text>
</comment>
<dbReference type="GO" id="GO:0103068">
    <property type="term" value="F:leukotriene C4 gamma-glutamyl transferase activity"/>
    <property type="evidence" value="ECO:0007669"/>
    <property type="project" value="UniProtKB-EC"/>
</dbReference>
<protein>
    <recommendedName>
        <fullName evidence="6">Glutathione hydrolase proenzyme</fullName>
        <ecNumber evidence="6">2.3.2.2</ecNumber>
        <ecNumber evidence="6">3.4.19.13</ecNumber>
    </recommendedName>
    <component>
        <recommendedName>
            <fullName evidence="6">Glutathione hydrolase large chain</fullName>
        </recommendedName>
    </component>
    <component>
        <recommendedName>
            <fullName evidence="6">Glutathione hydrolase small chain</fullName>
        </recommendedName>
    </component>
</protein>
<comment type="similarity">
    <text evidence="6">Belongs to the gamma-glutamyltransferase family.</text>
</comment>
<dbReference type="Pfam" id="PF01019">
    <property type="entry name" value="G_glu_transpept"/>
    <property type="match status" value="1"/>
</dbReference>
<evidence type="ECO:0000313" key="8">
    <source>
        <dbReference type="Proteomes" id="UP000619295"/>
    </source>
</evidence>
<dbReference type="PANTHER" id="PTHR43881">
    <property type="entry name" value="GAMMA-GLUTAMYLTRANSPEPTIDASE (AFU_ORTHOLOGUE AFUA_4G13580)"/>
    <property type="match status" value="1"/>
</dbReference>
<evidence type="ECO:0000256" key="6">
    <source>
        <dbReference type="RuleBase" id="RU368036"/>
    </source>
</evidence>
<dbReference type="PRINTS" id="PR01210">
    <property type="entry name" value="GGTRANSPTASE"/>
</dbReference>
<dbReference type="SUPFAM" id="SSF56235">
    <property type="entry name" value="N-terminal nucleophile aminohydrolases (Ntn hydrolases)"/>
    <property type="match status" value="1"/>
</dbReference>
<keyword evidence="6 7" id="KW-0808">Transferase</keyword>
<evidence type="ECO:0000256" key="2">
    <source>
        <dbReference type="ARBA" id="ARBA00001089"/>
    </source>
</evidence>
<dbReference type="RefSeq" id="WP_191125034.1">
    <property type="nucleotide sequence ID" value="NZ_JACXWY010000012.1"/>
</dbReference>
<evidence type="ECO:0000256" key="5">
    <source>
        <dbReference type="PIRSR" id="PIRSR600101-2"/>
    </source>
</evidence>
<keyword evidence="6" id="KW-0317">Glutathione biosynthesis</keyword>
<dbReference type="InterPro" id="IPR052896">
    <property type="entry name" value="GGT-like_enzyme"/>
</dbReference>
<organism evidence="7 8">
    <name type="scientific">Bosea spartocytisi</name>
    <dbReference type="NCBI Taxonomy" id="2773451"/>
    <lineage>
        <taxon>Bacteria</taxon>
        <taxon>Pseudomonadati</taxon>
        <taxon>Pseudomonadota</taxon>
        <taxon>Alphaproteobacteria</taxon>
        <taxon>Hyphomicrobiales</taxon>
        <taxon>Boseaceae</taxon>
        <taxon>Bosea</taxon>
    </lineage>
</organism>
<accession>A0A927I0U4</accession>
<dbReference type="EC" id="3.4.19.13" evidence="6"/>
<dbReference type="GO" id="GO:0036374">
    <property type="term" value="F:glutathione hydrolase activity"/>
    <property type="evidence" value="ECO:0007669"/>
    <property type="project" value="UniProtKB-UniRule"/>
</dbReference>
<dbReference type="InterPro" id="IPR029055">
    <property type="entry name" value="Ntn_hydrolases_N"/>
</dbReference>
<comment type="subunit">
    <text evidence="6">This enzyme consists of two polypeptide chains, which are synthesized in precursor form from a single polypeptide.</text>
</comment>
<dbReference type="NCBIfam" id="TIGR00066">
    <property type="entry name" value="g_glut_trans"/>
    <property type="match status" value="1"/>
</dbReference>
<dbReference type="InterPro" id="IPR000101">
    <property type="entry name" value="GGT_peptidase"/>
</dbReference>
<dbReference type="AlphaFoldDB" id="A0A927I0U4"/>
<comment type="catalytic activity">
    <reaction evidence="3 6">
        <text>an N-terminal (5-L-glutamyl)-[peptide] + an alpha-amino acid = 5-L-glutamyl amino acid + an N-terminal L-alpha-aminoacyl-[peptide]</text>
        <dbReference type="Rhea" id="RHEA:23904"/>
        <dbReference type="Rhea" id="RHEA-COMP:9780"/>
        <dbReference type="Rhea" id="RHEA-COMP:9795"/>
        <dbReference type="ChEBI" id="CHEBI:77644"/>
        <dbReference type="ChEBI" id="CHEBI:78597"/>
        <dbReference type="ChEBI" id="CHEBI:78599"/>
        <dbReference type="ChEBI" id="CHEBI:78608"/>
        <dbReference type="EC" id="2.3.2.2"/>
    </reaction>
</comment>
<dbReference type="GO" id="GO:0006751">
    <property type="term" value="P:glutathione catabolic process"/>
    <property type="evidence" value="ECO:0007669"/>
    <property type="project" value="UniProtKB-UniRule"/>
</dbReference>
<feature type="active site" description="Nucleophile" evidence="4">
    <location>
        <position position="353"/>
    </location>
</feature>
<comment type="PTM">
    <text evidence="6">Cleaved by autocatalysis into a large and a small subunit.</text>
</comment>
<dbReference type="EMBL" id="JACXWY010000012">
    <property type="protein sequence ID" value="MBD3847679.1"/>
    <property type="molecule type" value="Genomic_DNA"/>
</dbReference>
<sequence>MSWGNRDFMVPGRSVAVGERGMAATSHPAATLAAVDILRAGGNAVDAAIAAVAVQAVVDPHMTGIGGDCFAIYAPAGGKMVAINGSGRAPAKAELGWFLGQGLTAIAPDSPHAVTVPGAIDAWCRLNADHGSKSLDEIFAAAIRAAEEGFVVTPRVSLDWNRYRGRIEKHGLGNAVYLPGGKAPMTGDKMVHPALGRMLRRIAREGRAAFYEGEAAEEMVAVLNQAGSLMAVEDFATAKPDYVDPIGAAYRDHHLWECPPNGQGIAALLIARILDGFDLKDGKLGEADRIHLLAEASKAAYRQRDALVADPAASPFDTEAFLSDAFVGRLRAQISLEKAAKPEAFDMPLHKDTIYLCVVDGDGNMISFINSLFSAFGSGIYAEKSGVMLQNRGSGFRLIEGHPNAIAPRKRPFHTIIPGMLAKGGRAVMPFGVMGGQYQSTGHAHFISGILDRGLDPQQASDAARSFAYDGKLSLEPTIPESVAADLKARGHDVVWAEEPLGGCQAIWVDHARGVMFGASDHRKDGMALAV</sequence>
<evidence type="ECO:0000256" key="3">
    <source>
        <dbReference type="ARBA" id="ARBA00047417"/>
    </source>
</evidence>
<name>A0A927I0U4_9HYPH</name>
<dbReference type="InterPro" id="IPR043137">
    <property type="entry name" value="GGT_ssub_C"/>
</dbReference>
<keyword evidence="6" id="KW-0378">Hydrolase</keyword>